<keyword evidence="2" id="KW-1185">Reference proteome</keyword>
<dbReference type="AlphaFoldDB" id="A0A3P7EZD9"/>
<protein>
    <submittedName>
        <fullName evidence="1">Uncharacterized protein</fullName>
    </submittedName>
</protein>
<reference evidence="1 2" key="1">
    <citation type="submission" date="2018-11" db="EMBL/GenBank/DDBJ databases">
        <authorList>
            <consortium name="Pathogen Informatics"/>
        </authorList>
    </citation>
    <scope>NUCLEOTIDE SEQUENCE [LARGE SCALE GENOMIC DNA]</scope>
</reference>
<accession>A0A3P7EZD9</accession>
<evidence type="ECO:0000313" key="2">
    <source>
        <dbReference type="Proteomes" id="UP000274429"/>
    </source>
</evidence>
<sequence>MRIAALVKLVQGEEEHLTEQDKSAVSVLL</sequence>
<evidence type="ECO:0000313" key="1">
    <source>
        <dbReference type="EMBL" id="VDM26753.1"/>
    </source>
</evidence>
<name>A0A3P7EZD9_HYDTA</name>
<organism evidence="1 2">
    <name type="scientific">Hydatigena taeniaeformis</name>
    <name type="common">Feline tapeworm</name>
    <name type="synonym">Taenia taeniaeformis</name>
    <dbReference type="NCBI Taxonomy" id="6205"/>
    <lineage>
        <taxon>Eukaryota</taxon>
        <taxon>Metazoa</taxon>
        <taxon>Spiralia</taxon>
        <taxon>Lophotrochozoa</taxon>
        <taxon>Platyhelminthes</taxon>
        <taxon>Cestoda</taxon>
        <taxon>Eucestoda</taxon>
        <taxon>Cyclophyllidea</taxon>
        <taxon>Taeniidae</taxon>
        <taxon>Hydatigera</taxon>
    </lineage>
</organism>
<gene>
    <name evidence="1" type="ORF">TTAC_LOCUS5341</name>
</gene>
<dbReference type="Proteomes" id="UP000274429">
    <property type="component" value="Unassembled WGS sequence"/>
</dbReference>
<dbReference type="EMBL" id="UYWX01007107">
    <property type="protein sequence ID" value="VDM26753.1"/>
    <property type="molecule type" value="Genomic_DNA"/>
</dbReference>
<proteinExistence type="predicted"/>